<dbReference type="Gene3D" id="3.30.70.980">
    <property type="match status" value="2"/>
</dbReference>
<dbReference type="InterPro" id="IPR049083">
    <property type="entry name" value="TACO1_YebC_N"/>
</dbReference>
<sequence>MSGHNKWSKIKHKKAASDAKKSKLFSMHARVLTTVVKEANGDSQSPSVRAAVERAKKDSMPAENIERALKKGQGVDATSYRAVRFEAFGPGGAALIIDGLTDNNNRTSQEVKHIFTKLGLTLGAPGCAAWAFIKGKDGWEAQTPVELRDDDLDKLEKLVDALEEHEDIESVFTNVA</sequence>
<evidence type="ECO:0000256" key="3">
    <source>
        <dbReference type="ARBA" id="ARBA00023163"/>
    </source>
</evidence>
<dbReference type="GO" id="GO:0005737">
    <property type="term" value="C:cytoplasm"/>
    <property type="evidence" value="ECO:0007669"/>
    <property type="project" value="UniProtKB-ARBA"/>
</dbReference>
<dbReference type="Gene3D" id="1.10.10.200">
    <property type="match status" value="1"/>
</dbReference>
<dbReference type="Pfam" id="PF01709">
    <property type="entry name" value="Transcrip_reg"/>
    <property type="match status" value="2"/>
</dbReference>
<protein>
    <submittedName>
        <fullName evidence="7">YebC/PmpR family DNA-binding transcriptional regulator</fullName>
    </submittedName>
</protein>
<dbReference type="Proteomes" id="UP000228767">
    <property type="component" value="Unassembled WGS sequence"/>
</dbReference>
<dbReference type="InterPro" id="IPR017856">
    <property type="entry name" value="Integrase-like_N"/>
</dbReference>
<dbReference type="GO" id="GO:0003677">
    <property type="term" value="F:DNA binding"/>
    <property type="evidence" value="ECO:0007669"/>
    <property type="project" value="UniProtKB-KW"/>
</dbReference>
<comment type="similarity">
    <text evidence="1">Belongs to the TACO1 family.</text>
</comment>
<dbReference type="SUPFAM" id="SSF75625">
    <property type="entry name" value="YebC-like"/>
    <property type="match status" value="1"/>
</dbReference>
<evidence type="ECO:0000256" key="2">
    <source>
        <dbReference type="ARBA" id="ARBA00023015"/>
    </source>
</evidence>
<proteinExistence type="inferred from homology"/>
<dbReference type="InterPro" id="IPR002876">
    <property type="entry name" value="Transcrip_reg_TACO1-like"/>
</dbReference>
<evidence type="ECO:0000313" key="8">
    <source>
        <dbReference type="Proteomes" id="UP000228767"/>
    </source>
</evidence>
<dbReference type="Pfam" id="PF20772">
    <property type="entry name" value="TACO1_YebC_N"/>
    <property type="match status" value="1"/>
</dbReference>
<keyword evidence="7" id="KW-0238">DNA-binding</keyword>
<dbReference type="EMBL" id="PCYI01000025">
    <property type="protein sequence ID" value="PIR44628.1"/>
    <property type="molecule type" value="Genomic_DNA"/>
</dbReference>
<evidence type="ECO:0000259" key="6">
    <source>
        <dbReference type="Pfam" id="PF20772"/>
    </source>
</evidence>
<keyword evidence="3" id="KW-0804">Transcription</keyword>
<dbReference type="PANTHER" id="PTHR12532">
    <property type="entry name" value="TRANSLATIONAL ACTIVATOR OF CYTOCHROME C OXIDASE 1"/>
    <property type="match status" value="1"/>
</dbReference>
<comment type="caution">
    <text evidence="7">The sequence shown here is derived from an EMBL/GenBank/DDBJ whole genome shotgun (WGS) entry which is preliminary data.</text>
</comment>
<evidence type="ECO:0000256" key="1">
    <source>
        <dbReference type="ARBA" id="ARBA00008724"/>
    </source>
</evidence>
<evidence type="ECO:0000313" key="7">
    <source>
        <dbReference type="EMBL" id="PIR44628.1"/>
    </source>
</evidence>
<evidence type="ECO:0000259" key="5">
    <source>
        <dbReference type="Pfam" id="PF01709"/>
    </source>
</evidence>
<keyword evidence="2" id="KW-0805">Transcription regulation</keyword>
<gene>
    <name evidence="7" type="ORF">COV10_03950</name>
</gene>
<reference evidence="7 8" key="1">
    <citation type="submission" date="2017-09" db="EMBL/GenBank/DDBJ databases">
        <title>Depth-based differentiation of microbial function through sediment-hosted aquifers and enrichment of novel symbionts in the deep terrestrial subsurface.</title>
        <authorList>
            <person name="Probst A.J."/>
            <person name="Ladd B."/>
            <person name="Jarett J.K."/>
            <person name="Geller-Mcgrath D.E."/>
            <person name="Sieber C.M."/>
            <person name="Emerson J.B."/>
            <person name="Anantharaman K."/>
            <person name="Thomas B.C."/>
            <person name="Malmstrom R."/>
            <person name="Stieglmeier M."/>
            <person name="Klingl A."/>
            <person name="Woyke T."/>
            <person name="Ryan C.M."/>
            <person name="Banfield J.F."/>
        </authorList>
    </citation>
    <scope>NUCLEOTIDE SEQUENCE [LARGE SCALE GENOMIC DNA]</scope>
    <source>
        <strain evidence="7">CG10_big_fil_rev_8_21_14_0_10_51_16</strain>
    </source>
</reference>
<feature type="domain" description="TACO1/YebC-like N-terminal" evidence="6">
    <location>
        <begin position="5"/>
        <end position="74"/>
    </location>
</feature>
<dbReference type="PANTHER" id="PTHR12532:SF0">
    <property type="entry name" value="TRANSLATIONAL ACTIVATOR OF CYTOCHROME C OXIDASE 1"/>
    <property type="match status" value="1"/>
</dbReference>
<dbReference type="InterPro" id="IPR029072">
    <property type="entry name" value="YebC-like"/>
</dbReference>
<accession>A0A2H0RDM9</accession>
<organism evidence="7 8">
    <name type="scientific">Candidatus Vogelbacteria bacterium CG10_big_fil_rev_8_21_14_0_10_51_16</name>
    <dbReference type="NCBI Taxonomy" id="1975045"/>
    <lineage>
        <taxon>Bacteria</taxon>
        <taxon>Candidatus Vogeliibacteriota</taxon>
    </lineage>
</organism>
<feature type="region of interest" description="Disordered" evidence="4">
    <location>
        <begin position="1"/>
        <end position="21"/>
    </location>
</feature>
<feature type="compositionally biased region" description="Basic residues" evidence="4">
    <location>
        <begin position="1"/>
        <end position="14"/>
    </location>
</feature>
<name>A0A2H0RDM9_9BACT</name>
<dbReference type="InterPro" id="IPR026564">
    <property type="entry name" value="Transcrip_reg_TACO1-like_dom3"/>
</dbReference>
<dbReference type="InterPro" id="IPR048300">
    <property type="entry name" value="TACO1_YebC-like_2nd/3rd_dom"/>
</dbReference>
<feature type="domain" description="TACO1/YebC-like second and third" evidence="5">
    <location>
        <begin position="138"/>
        <end position="175"/>
    </location>
</feature>
<evidence type="ECO:0000256" key="4">
    <source>
        <dbReference type="SAM" id="MobiDB-lite"/>
    </source>
</evidence>
<feature type="domain" description="TACO1/YebC-like second and third" evidence="5">
    <location>
        <begin position="80"/>
        <end position="133"/>
    </location>
</feature>
<dbReference type="AlphaFoldDB" id="A0A2H0RDM9"/>